<feature type="compositionally biased region" description="Basic and acidic residues" evidence="3">
    <location>
        <begin position="118"/>
        <end position="129"/>
    </location>
</feature>
<feature type="compositionally biased region" description="Polar residues" evidence="3">
    <location>
        <begin position="172"/>
        <end position="184"/>
    </location>
</feature>
<evidence type="ECO:0000256" key="2">
    <source>
        <dbReference type="ARBA" id="ARBA00024341"/>
    </source>
</evidence>
<accession>A0AAW2SK79</accession>
<evidence type="ECO:0008006" key="5">
    <source>
        <dbReference type="Google" id="ProtNLM"/>
    </source>
</evidence>
<keyword evidence="1" id="KW-0112">Calmodulin-binding</keyword>
<feature type="compositionally biased region" description="Polar residues" evidence="3">
    <location>
        <begin position="104"/>
        <end position="114"/>
    </location>
</feature>
<dbReference type="AlphaFoldDB" id="A0AAW2SK79"/>
<evidence type="ECO:0000256" key="3">
    <source>
        <dbReference type="SAM" id="MobiDB-lite"/>
    </source>
</evidence>
<feature type="compositionally biased region" description="Polar residues" evidence="3">
    <location>
        <begin position="384"/>
        <end position="396"/>
    </location>
</feature>
<dbReference type="PROSITE" id="PS50096">
    <property type="entry name" value="IQ"/>
    <property type="match status" value="1"/>
</dbReference>
<proteinExistence type="inferred from homology"/>
<protein>
    <recommendedName>
        <fullName evidence="5">Protein IQ-DOMAIN 1</fullName>
    </recommendedName>
</protein>
<feature type="region of interest" description="Disordered" evidence="3">
    <location>
        <begin position="102"/>
        <end position="130"/>
    </location>
</feature>
<comment type="similarity">
    <text evidence="2">Belongs to the IQD family.</text>
</comment>
<feature type="region of interest" description="Disordered" evidence="3">
    <location>
        <begin position="369"/>
        <end position="446"/>
    </location>
</feature>
<sequence>MGITGELVRNVFSKSRSVQRHDSQCHHGRSNAAEKKKWSSSVRSYLCGDEHNSALAADDSGSFRSSTVAEVDLASFRSNRATNISIISGGGDVTSVYADEDTTSMRSSEATVNQPLHGDSKDEDRKEKQNSTYRLFRQEDAALIIQAAFRSFQVRRAQREAKMQDDEHEPTASPSRESIGTSIEVQTGNSSDIFSIKEESFDVHQKIRHRARAQVLKIQEDWDDSTVSSVIAKMRMQHRLEAATRRERALAYAFSQQVCKASQYSEMDAATEIEINALTICLLSTFQLRICSKKKQSTTSGDETNMGWNWLERWMATRQPELTLMGEIISGGEQKTVIRKRMLDAAMEEKESCGSNEVSSLAEVGVLSAPKNVPRPAKTRSKATRNLSRQNSTSSHLCPRESKDTKKACHMADEKEKRKRTKQPVGNKREIKNATTQVSLEHETQQ</sequence>
<feature type="compositionally biased region" description="Basic and acidic residues" evidence="3">
    <location>
        <begin position="398"/>
        <end position="416"/>
    </location>
</feature>
<organism evidence="4">
    <name type="scientific">Sesamum radiatum</name>
    <name type="common">Black benniseed</name>
    <dbReference type="NCBI Taxonomy" id="300843"/>
    <lineage>
        <taxon>Eukaryota</taxon>
        <taxon>Viridiplantae</taxon>
        <taxon>Streptophyta</taxon>
        <taxon>Embryophyta</taxon>
        <taxon>Tracheophyta</taxon>
        <taxon>Spermatophyta</taxon>
        <taxon>Magnoliopsida</taxon>
        <taxon>eudicotyledons</taxon>
        <taxon>Gunneridae</taxon>
        <taxon>Pentapetalae</taxon>
        <taxon>asterids</taxon>
        <taxon>lamiids</taxon>
        <taxon>Lamiales</taxon>
        <taxon>Pedaliaceae</taxon>
        <taxon>Sesamum</taxon>
    </lineage>
</organism>
<dbReference type="CDD" id="cd23767">
    <property type="entry name" value="IQCD"/>
    <property type="match status" value="1"/>
</dbReference>
<dbReference type="GO" id="GO:0005516">
    <property type="term" value="F:calmodulin binding"/>
    <property type="evidence" value="ECO:0007669"/>
    <property type="project" value="UniProtKB-KW"/>
</dbReference>
<feature type="region of interest" description="Disordered" evidence="3">
    <location>
        <begin position="158"/>
        <end position="184"/>
    </location>
</feature>
<evidence type="ECO:0000313" key="4">
    <source>
        <dbReference type="EMBL" id="KAL0392479.1"/>
    </source>
</evidence>
<dbReference type="PANTHER" id="PTHR32295:SF15">
    <property type="entry name" value="PROTEIN IQ-DOMAIN 33"/>
    <property type="match status" value="1"/>
</dbReference>
<reference evidence="4" key="1">
    <citation type="submission" date="2020-06" db="EMBL/GenBank/DDBJ databases">
        <authorList>
            <person name="Li T."/>
            <person name="Hu X."/>
            <person name="Zhang T."/>
            <person name="Song X."/>
            <person name="Zhang H."/>
            <person name="Dai N."/>
            <person name="Sheng W."/>
            <person name="Hou X."/>
            <person name="Wei L."/>
        </authorList>
    </citation>
    <scope>NUCLEOTIDE SEQUENCE</scope>
    <source>
        <strain evidence="4">G02</strain>
        <tissue evidence="4">Leaf</tissue>
    </source>
</reference>
<dbReference type="EMBL" id="JACGWJ010000010">
    <property type="protein sequence ID" value="KAL0392479.1"/>
    <property type="molecule type" value="Genomic_DNA"/>
</dbReference>
<reference evidence="4" key="2">
    <citation type="journal article" date="2024" name="Plant">
        <title>Genomic evolution and insights into agronomic trait innovations of Sesamum species.</title>
        <authorList>
            <person name="Miao H."/>
            <person name="Wang L."/>
            <person name="Qu L."/>
            <person name="Liu H."/>
            <person name="Sun Y."/>
            <person name="Le M."/>
            <person name="Wang Q."/>
            <person name="Wei S."/>
            <person name="Zheng Y."/>
            <person name="Lin W."/>
            <person name="Duan Y."/>
            <person name="Cao H."/>
            <person name="Xiong S."/>
            <person name="Wang X."/>
            <person name="Wei L."/>
            <person name="Li C."/>
            <person name="Ma Q."/>
            <person name="Ju M."/>
            <person name="Zhao R."/>
            <person name="Li G."/>
            <person name="Mu C."/>
            <person name="Tian Q."/>
            <person name="Mei H."/>
            <person name="Zhang T."/>
            <person name="Gao T."/>
            <person name="Zhang H."/>
        </authorList>
    </citation>
    <scope>NUCLEOTIDE SEQUENCE</scope>
    <source>
        <strain evidence="4">G02</strain>
    </source>
</reference>
<dbReference type="PANTHER" id="PTHR32295">
    <property type="entry name" value="IQ-DOMAIN 5-RELATED"/>
    <property type="match status" value="1"/>
</dbReference>
<evidence type="ECO:0000256" key="1">
    <source>
        <dbReference type="ARBA" id="ARBA00022860"/>
    </source>
</evidence>
<comment type="caution">
    <text evidence="4">The sequence shown here is derived from an EMBL/GenBank/DDBJ whole genome shotgun (WGS) entry which is preliminary data.</text>
</comment>
<name>A0AAW2SK79_SESRA</name>
<gene>
    <name evidence="4" type="ORF">Sradi_2470700</name>
</gene>